<dbReference type="Proteomes" id="UP000216052">
    <property type="component" value="Chromosome"/>
</dbReference>
<reference evidence="1" key="1">
    <citation type="submission" date="2024-05" db="EMBL/GenBank/DDBJ databases">
        <title>Isolation and characterization of Sporomusa carbonis sp. nov., a carboxydotrophic hydrogenogen in the genus of Sporomusa isolated from a charcoal burning pile.</title>
        <authorList>
            <person name="Boeer T."/>
            <person name="Rosenbaum F."/>
            <person name="Eysell L."/>
            <person name="Mueller V."/>
            <person name="Daniel R."/>
            <person name="Poehlein A."/>
        </authorList>
    </citation>
    <scope>NUCLEOTIDE SEQUENCE [LARGE SCALE GENOMIC DNA]</scope>
    <source>
        <strain evidence="1">DSM 3132</strain>
    </source>
</reference>
<name>A0ABZ3IWH2_SPOA4</name>
<organism evidence="1 2">
    <name type="scientific">Sporomusa acidovorans (strain ATCC 49682 / DSM 3132 / Mol)</name>
    <dbReference type="NCBI Taxonomy" id="1123286"/>
    <lineage>
        <taxon>Bacteria</taxon>
        <taxon>Bacillati</taxon>
        <taxon>Bacillota</taxon>
        <taxon>Negativicutes</taxon>
        <taxon>Selenomonadales</taxon>
        <taxon>Sporomusaceae</taxon>
        <taxon>Sporomusa</taxon>
    </lineage>
</organism>
<keyword evidence="2" id="KW-1185">Reference proteome</keyword>
<dbReference type="RefSeq" id="WP_245693020.1">
    <property type="nucleotide sequence ID" value="NZ_CP155571.1"/>
</dbReference>
<protein>
    <submittedName>
        <fullName evidence="1">Uncharacterized protein</fullName>
    </submittedName>
</protein>
<gene>
    <name evidence="1" type="ORF">SPACI_004120</name>
</gene>
<dbReference type="EMBL" id="CP155571">
    <property type="protein sequence ID" value="XFO70419.1"/>
    <property type="molecule type" value="Genomic_DNA"/>
</dbReference>
<accession>A0ABZ3IWH2</accession>
<evidence type="ECO:0000313" key="1">
    <source>
        <dbReference type="EMBL" id="XFO70419.1"/>
    </source>
</evidence>
<proteinExistence type="predicted"/>
<sequence length="100" mass="11358">MASLLAVAALALGVIYYLPALLSIQAKPEPAPQKAYDYYIIIEEDTKEILMYVPVVVNVDDELISEQNKRYKIVKVEGNQAYARFVEDLNLEFYKGDGRK</sequence>
<evidence type="ECO:0000313" key="2">
    <source>
        <dbReference type="Proteomes" id="UP000216052"/>
    </source>
</evidence>